<proteinExistence type="predicted"/>
<reference evidence="1" key="1">
    <citation type="submission" date="2021-01" db="EMBL/GenBank/DDBJ databases">
        <authorList>
            <consortium name="Genoscope - CEA"/>
            <person name="William W."/>
        </authorList>
    </citation>
    <scope>NUCLEOTIDE SEQUENCE</scope>
</reference>
<dbReference type="Proteomes" id="UP001295469">
    <property type="component" value="Chromosome A03"/>
</dbReference>
<organism evidence="1">
    <name type="scientific">Brassica napus</name>
    <name type="common">Rape</name>
    <dbReference type="NCBI Taxonomy" id="3708"/>
    <lineage>
        <taxon>Eukaryota</taxon>
        <taxon>Viridiplantae</taxon>
        <taxon>Streptophyta</taxon>
        <taxon>Embryophyta</taxon>
        <taxon>Tracheophyta</taxon>
        <taxon>Spermatophyta</taxon>
        <taxon>Magnoliopsida</taxon>
        <taxon>eudicotyledons</taxon>
        <taxon>Gunneridae</taxon>
        <taxon>Pentapetalae</taxon>
        <taxon>rosids</taxon>
        <taxon>malvids</taxon>
        <taxon>Brassicales</taxon>
        <taxon>Brassicaceae</taxon>
        <taxon>Brassiceae</taxon>
        <taxon>Brassica</taxon>
    </lineage>
</organism>
<accession>A0A816VPZ0</accession>
<sequence length="40" mass="4508">MFFVCSLGTSNLNNGFNINGDISVFNVFLFLNCKPDDSFR</sequence>
<protein>
    <submittedName>
        <fullName evidence="1">(rape) hypothetical protein</fullName>
    </submittedName>
</protein>
<dbReference type="EMBL" id="HG994357">
    <property type="protein sequence ID" value="CAF2125572.1"/>
    <property type="molecule type" value="Genomic_DNA"/>
</dbReference>
<gene>
    <name evidence="1" type="ORF">DARMORV10_A03P30930.1</name>
</gene>
<dbReference type="AlphaFoldDB" id="A0A816VPZ0"/>
<evidence type="ECO:0000313" key="1">
    <source>
        <dbReference type="EMBL" id="CAF2125572.1"/>
    </source>
</evidence>
<name>A0A816VPZ0_BRANA</name>